<sequence>MNAVVIEQYGGTEVLKGKEVPTPEIERNQVLVEVYATSINPIDWKVREGYLQEMLKWDFPIILGWDVAGIITEVGEDVEGYKPGDRVFARPATTNQGTYAEYVPVDESLLAPLPDGVKFSEAASVPLAGLTAWQCLFDSLNIQEGDHVLIHAGSGGVGSFAIQFAKEAGAYVSSTASGSNEELLKSLGVDQFINYKDENFEDVVKDVDAVLDTLGGDVQAGSLRTLKQGGKLVSIVGVDHEELAKERGVHAEAYWLEPDGEQLAAIGSLLEQKKVKPIVGHVFEFNEQGVKEAHELSATHHARGKIVIQMKEDDC</sequence>
<reference evidence="3 4" key="1">
    <citation type="submission" date="2013-08" db="EMBL/GenBank/DDBJ databases">
        <authorList>
            <person name="Huang J."/>
            <person name="Wang G."/>
        </authorList>
    </citation>
    <scope>NUCLEOTIDE SEQUENCE [LARGE SCALE GENOMIC DNA]</scope>
    <source>
        <strain evidence="3 4">JSM 076056</strain>
    </source>
</reference>
<keyword evidence="1" id="KW-0560">Oxidoreductase</keyword>
<dbReference type="Gene3D" id="3.90.180.10">
    <property type="entry name" value="Medium-chain alcohol dehydrogenases, catalytic domain"/>
    <property type="match status" value="1"/>
</dbReference>
<feature type="domain" description="Enoyl reductase (ER)" evidence="2">
    <location>
        <begin position="10"/>
        <end position="308"/>
    </location>
</feature>
<dbReference type="OrthoDB" id="9792162at2"/>
<accession>A0A0A5GRK4</accession>
<dbReference type="InterPro" id="IPR020843">
    <property type="entry name" value="ER"/>
</dbReference>
<dbReference type="SMART" id="SM00829">
    <property type="entry name" value="PKS_ER"/>
    <property type="match status" value="1"/>
</dbReference>
<dbReference type="STRING" id="1385510.GCA_000425205_00287"/>
<dbReference type="SUPFAM" id="SSF50129">
    <property type="entry name" value="GroES-like"/>
    <property type="match status" value="1"/>
</dbReference>
<dbReference type="InterPro" id="IPR011032">
    <property type="entry name" value="GroES-like_sf"/>
</dbReference>
<dbReference type="eggNOG" id="COG0604">
    <property type="taxonomic scope" value="Bacteria"/>
</dbReference>
<keyword evidence="4" id="KW-1185">Reference proteome</keyword>
<organism evidence="3 4">
    <name type="scientific">Pontibacillus halophilus JSM 076056 = DSM 19796</name>
    <dbReference type="NCBI Taxonomy" id="1385510"/>
    <lineage>
        <taxon>Bacteria</taxon>
        <taxon>Bacillati</taxon>
        <taxon>Bacillota</taxon>
        <taxon>Bacilli</taxon>
        <taxon>Bacillales</taxon>
        <taxon>Bacillaceae</taxon>
        <taxon>Pontibacillus</taxon>
    </lineage>
</organism>
<dbReference type="InterPro" id="IPR050700">
    <property type="entry name" value="YIM1/Zinc_Alcohol_DH_Fams"/>
</dbReference>
<evidence type="ECO:0000259" key="2">
    <source>
        <dbReference type="SMART" id="SM00829"/>
    </source>
</evidence>
<dbReference type="EMBL" id="AVPE01000001">
    <property type="protein sequence ID" value="KGX93800.1"/>
    <property type="molecule type" value="Genomic_DNA"/>
</dbReference>
<dbReference type="Proteomes" id="UP000030528">
    <property type="component" value="Unassembled WGS sequence"/>
</dbReference>
<evidence type="ECO:0000256" key="1">
    <source>
        <dbReference type="ARBA" id="ARBA00023002"/>
    </source>
</evidence>
<dbReference type="CDD" id="cd05289">
    <property type="entry name" value="MDR_like_2"/>
    <property type="match status" value="1"/>
</dbReference>
<dbReference type="Gene3D" id="3.40.50.720">
    <property type="entry name" value="NAD(P)-binding Rossmann-like Domain"/>
    <property type="match status" value="1"/>
</dbReference>
<dbReference type="Pfam" id="PF08240">
    <property type="entry name" value="ADH_N"/>
    <property type="match status" value="1"/>
</dbReference>
<dbReference type="InterPro" id="IPR002364">
    <property type="entry name" value="Quin_OxRdtase/zeta-crystal_CS"/>
</dbReference>
<dbReference type="GO" id="GO:0008270">
    <property type="term" value="F:zinc ion binding"/>
    <property type="evidence" value="ECO:0007669"/>
    <property type="project" value="InterPro"/>
</dbReference>
<protein>
    <submittedName>
        <fullName evidence="3">NADPH:quinone reductase</fullName>
    </submittedName>
</protein>
<evidence type="ECO:0000313" key="4">
    <source>
        <dbReference type="Proteomes" id="UP000030528"/>
    </source>
</evidence>
<dbReference type="Pfam" id="PF13602">
    <property type="entry name" value="ADH_zinc_N_2"/>
    <property type="match status" value="1"/>
</dbReference>
<gene>
    <name evidence="3" type="ORF">N781_00955</name>
</gene>
<dbReference type="InterPro" id="IPR036291">
    <property type="entry name" value="NAD(P)-bd_dom_sf"/>
</dbReference>
<dbReference type="PANTHER" id="PTHR11695:SF294">
    <property type="entry name" value="RETICULON-4-INTERACTING PROTEIN 1, MITOCHONDRIAL"/>
    <property type="match status" value="1"/>
</dbReference>
<name>A0A0A5GRK4_9BACI</name>
<dbReference type="PANTHER" id="PTHR11695">
    <property type="entry name" value="ALCOHOL DEHYDROGENASE RELATED"/>
    <property type="match status" value="1"/>
</dbReference>
<comment type="caution">
    <text evidence="3">The sequence shown here is derived from an EMBL/GenBank/DDBJ whole genome shotgun (WGS) entry which is preliminary data.</text>
</comment>
<dbReference type="PROSITE" id="PS01162">
    <property type="entry name" value="QOR_ZETA_CRYSTAL"/>
    <property type="match status" value="1"/>
</dbReference>
<dbReference type="GO" id="GO:0016491">
    <property type="term" value="F:oxidoreductase activity"/>
    <property type="evidence" value="ECO:0007669"/>
    <property type="project" value="UniProtKB-KW"/>
</dbReference>
<dbReference type="RefSeq" id="WP_026799102.1">
    <property type="nucleotide sequence ID" value="NZ_AULI01000001.1"/>
</dbReference>
<dbReference type="InterPro" id="IPR013154">
    <property type="entry name" value="ADH-like_N"/>
</dbReference>
<proteinExistence type="predicted"/>
<dbReference type="AlphaFoldDB" id="A0A0A5GRK4"/>
<evidence type="ECO:0000313" key="3">
    <source>
        <dbReference type="EMBL" id="KGX93800.1"/>
    </source>
</evidence>
<dbReference type="SUPFAM" id="SSF51735">
    <property type="entry name" value="NAD(P)-binding Rossmann-fold domains"/>
    <property type="match status" value="1"/>
</dbReference>